<dbReference type="RefSeq" id="WP_007861965.1">
    <property type="nucleotide sequence ID" value="NZ_KQ235875.1"/>
</dbReference>
<dbReference type="InterPro" id="IPR012902">
    <property type="entry name" value="N_methyl_site"/>
</dbReference>
<dbReference type="GeneID" id="93163008"/>
<keyword evidence="1" id="KW-1133">Transmembrane helix</keyword>
<feature type="transmembrane region" description="Helical" evidence="1">
    <location>
        <begin position="12"/>
        <end position="35"/>
    </location>
</feature>
<dbReference type="PROSITE" id="PS00409">
    <property type="entry name" value="PROKAR_NTER_METHYL"/>
    <property type="match status" value="1"/>
</dbReference>
<keyword evidence="1" id="KW-0812">Transmembrane</keyword>
<accession>A0A0J9BDA5</accession>
<evidence type="ECO:0000313" key="3">
    <source>
        <dbReference type="Proteomes" id="UP000037392"/>
    </source>
</evidence>
<protein>
    <recommendedName>
        <fullName evidence="4">Prepilin-type N-terminal cleavage/methylation domain-containing protein</fullName>
    </recommendedName>
</protein>
<proteinExistence type="predicted"/>
<evidence type="ECO:0008006" key="4">
    <source>
        <dbReference type="Google" id="ProtNLM"/>
    </source>
</evidence>
<dbReference type="EMBL" id="ADLK01000056">
    <property type="protein sequence ID" value="KMW11168.1"/>
    <property type="molecule type" value="Genomic_DNA"/>
</dbReference>
<reference evidence="2 3" key="1">
    <citation type="submission" date="2011-04" db="EMBL/GenBank/DDBJ databases">
        <title>The Genome Sequence of Clostridium citroniae WAL-19142.</title>
        <authorList>
            <consortium name="The Broad Institute Genome Sequencing Platform"/>
            <person name="Earl A."/>
            <person name="Ward D."/>
            <person name="Feldgarden M."/>
            <person name="Gevers D."/>
            <person name="Warren Y.A."/>
            <person name="Tyrrell K.L."/>
            <person name="Citron D.M."/>
            <person name="Goldstein E.J."/>
            <person name="Daigneault M."/>
            <person name="Allen-Vercoe E."/>
            <person name="Young S.K."/>
            <person name="Zeng Q."/>
            <person name="Gargeya S."/>
            <person name="Fitzgerald M."/>
            <person name="Haas B."/>
            <person name="Abouelleil A."/>
            <person name="Alvarado L."/>
            <person name="Arachchi H.M."/>
            <person name="Berlin A."/>
            <person name="Brown A."/>
            <person name="Chapman S.B."/>
            <person name="Chen Z."/>
            <person name="Dunbar C."/>
            <person name="Freedman E."/>
            <person name="Gearin G."/>
            <person name="Gellesch M."/>
            <person name="Goldberg J."/>
            <person name="Griggs A."/>
            <person name="Gujja S."/>
            <person name="Heilman E.R."/>
            <person name="Heiman D."/>
            <person name="Howarth C."/>
            <person name="Larson L."/>
            <person name="Lui A."/>
            <person name="MacDonald P.J."/>
            <person name="Mehta T."/>
            <person name="Montmayeur A."/>
            <person name="Murphy C."/>
            <person name="Neiman D."/>
            <person name="Pearson M."/>
            <person name="Priest M."/>
            <person name="Roberts A."/>
            <person name="Saif S."/>
            <person name="Shea T."/>
            <person name="Shenoy N."/>
            <person name="Sisk P."/>
            <person name="Stolte C."/>
            <person name="Sykes S."/>
            <person name="White J."/>
            <person name="Yandava C."/>
            <person name="Wortman J."/>
            <person name="Nusbaum C."/>
            <person name="Birren B."/>
        </authorList>
    </citation>
    <scope>NUCLEOTIDE SEQUENCE [LARGE SCALE GENOMIC DNA]</scope>
    <source>
        <strain evidence="2 3">WAL-19142</strain>
    </source>
</reference>
<sequence>MKKRNRKRGREGFTLIEVIASTALLMVTATGFLMMTGANTGLLAKEHRLDQSNYRLSAMAEEGLGEATGAELVVEFSMEGDSGYPDAGAEEIFYQYSVREDEGRDEEFGDCSGPGYSIIVYRHR</sequence>
<dbReference type="PATRIC" id="fig|742734.4.peg.485"/>
<organism evidence="2 3">
    <name type="scientific">[Clostridium] citroniae WAL-19142</name>
    <dbReference type="NCBI Taxonomy" id="742734"/>
    <lineage>
        <taxon>Bacteria</taxon>
        <taxon>Bacillati</taxon>
        <taxon>Bacillota</taxon>
        <taxon>Clostridia</taxon>
        <taxon>Lachnospirales</taxon>
        <taxon>Lachnospiraceae</taxon>
        <taxon>Enterocloster</taxon>
    </lineage>
</organism>
<comment type="caution">
    <text evidence="2">The sequence shown here is derived from an EMBL/GenBank/DDBJ whole genome shotgun (WGS) entry which is preliminary data.</text>
</comment>
<gene>
    <name evidence="2" type="ORF">HMPREF9470_00455</name>
</gene>
<name>A0A0J9BDA5_9FIRM</name>
<dbReference type="AlphaFoldDB" id="A0A0J9BDA5"/>
<evidence type="ECO:0000313" key="2">
    <source>
        <dbReference type="EMBL" id="KMW11168.1"/>
    </source>
</evidence>
<evidence type="ECO:0000256" key="1">
    <source>
        <dbReference type="SAM" id="Phobius"/>
    </source>
</evidence>
<keyword evidence="1" id="KW-0472">Membrane</keyword>
<dbReference type="Pfam" id="PF07963">
    <property type="entry name" value="N_methyl"/>
    <property type="match status" value="1"/>
</dbReference>
<dbReference type="OrthoDB" id="2060984at2"/>
<dbReference type="Proteomes" id="UP000037392">
    <property type="component" value="Unassembled WGS sequence"/>
</dbReference>